<reference evidence="1 2" key="1">
    <citation type="journal article" date="2019" name="Commun. Biol.">
        <title>The bagworm genome reveals a unique fibroin gene that provides high tensile strength.</title>
        <authorList>
            <person name="Kono N."/>
            <person name="Nakamura H."/>
            <person name="Ohtoshi R."/>
            <person name="Tomita M."/>
            <person name="Numata K."/>
            <person name="Arakawa K."/>
        </authorList>
    </citation>
    <scope>NUCLEOTIDE SEQUENCE [LARGE SCALE GENOMIC DNA]</scope>
</reference>
<dbReference type="EMBL" id="BGZK01001744">
    <property type="protein sequence ID" value="GBP85541.1"/>
    <property type="molecule type" value="Genomic_DNA"/>
</dbReference>
<organism evidence="1 2">
    <name type="scientific">Eumeta variegata</name>
    <name type="common">Bagworm moth</name>
    <name type="synonym">Eumeta japonica</name>
    <dbReference type="NCBI Taxonomy" id="151549"/>
    <lineage>
        <taxon>Eukaryota</taxon>
        <taxon>Metazoa</taxon>
        <taxon>Ecdysozoa</taxon>
        <taxon>Arthropoda</taxon>
        <taxon>Hexapoda</taxon>
        <taxon>Insecta</taxon>
        <taxon>Pterygota</taxon>
        <taxon>Neoptera</taxon>
        <taxon>Endopterygota</taxon>
        <taxon>Lepidoptera</taxon>
        <taxon>Glossata</taxon>
        <taxon>Ditrysia</taxon>
        <taxon>Tineoidea</taxon>
        <taxon>Psychidae</taxon>
        <taxon>Oiketicinae</taxon>
        <taxon>Eumeta</taxon>
    </lineage>
</organism>
<gene>
    <name evidence="1" type="ORF">EVAR_58076_1</name>
</gene>
<protein>
    <submittedName>
        <fullName evidence="1">Uncharacterized protein</fullName>
    </submittedName>
</protein>
<dbReference type="AlphaFoldDB" id="A0A4C1Z9S6"/>
<sequence length="85" mass="9440">MDISKYNNLPFAPCRPQGVVSGTINLYDKYGPQQLAVPQIQLDSLRALPLVDESAVAAEWSRAWPSNREILGSIPIVDELINDFL</sequence>
<evidence type="ECO:0000313" key="1">
    <source>
        <dbReference type="EMBL" id="GBP85541.1"/>
    </source>
</evidence>
<evidence type="ECO:0000313" key="2">
    <source>
        <dbReference type="Proteomes" id="UP000299102"/>
    </source>
</evidence>
<accession>A0A4C1Z9S6</accession>
<comment type="caution">
    <text evidence="1">The sequence shown here is derived from an EMBL/GenBank/DDBJ whole genome shotgun (WGS) entry which is preliminary data.</text>
</comment>
<dbReference type="Proteomes" id="UP000299102">
    <property type="component" value="Unassembled WGS sequence"/>
</dbReference>
<proteinExistence type="predicted"/>
<name>A0A4C1Z9S6_EUMVA</name>
<keyword evidence="2" id="KW-1185">Reference proteome</keyword>